<comment type="caution">
    <text evidence="3">The sequence shown here is derived from an EMBL/GenBank/DDBJ whole genome shotgun (WGS) entry which is preliminary data.</text>
</comment>
<name>A0ABS1I7V7_9PROT</name>
<dbReference type="PRINTS" id="PR00313">
    <property type="entry name" value="CABNDNGRPT"/>
</dbReference>
<accession>A0ABS1I7V7</accession>
<comment type="subcellular location">
    <subcellularLocation>
        <location evidence="1">Secreted</location>
    </subcellularLocation>
</comment>
<sequence>MKDGSQHYGIGLDNQGIYGEIGTNGSGQNQGGKIRPVVLDLDRDGVELIDQNSSCAFYDVDGDGFKENVGWAKPEDGILAIDVDRNGLIEMANEINFTLHSVGAQTDLDGISNAFDSNRDGILDSKDERFSDFRIWQDFDSDGVSDTGEVKTLTEAGVNSIELTGPRIDVLNNGNPVARYTSFTRSDGSIGQVADAGLMYSAFGYRISDGALEVRGGSLNSIGAGNFTGTLIDESNNSLLVGGIGSQNIEGGGGSDWLIGGEGSDILSGGDGHDILFIDREDNVDGGLGFDIAVVVDDHGIALNLKNANIEAVQGGLGDDTFTGGTGNEYFSGENGNDHLSGGSGIDSLYGGNGDDRLSGGTDADIVDGGAGYDLATFQSSSSGVGVSLEDGRGWMGEASGDVYISIEGATGSEHSDYIIGNGQGNWIAGLGSNDTLIGQYGNDTLMGGWGEDYLAGGADNDSLIGDDGFDTLVGGTGDDALFGGGHNDTLSGEDGNDTLVGGWGEDYLAGGNHNDVLFGEDGYDLLAGGAGEDNLFGGGHNDTLFGEDGNDTLSGDGGDDHLHGQNGNDTLFGNDGSDWLTGGTGADWLDGGAGWDSVNYNASWGAVGVDLADGVAWSAEGEGDRLINIEGVQGSQHNDDLRGDGNNNWLHGQGGDDWLFGRGGADILDGGDGFDVANYVDSATGVSVDLRNGTASGGSADGDQLHNIEGVHGSIHDDHLHGNDATNWLYGSWGNDWLHGYGSDDSLYGDTGNDSLNGGWGADNLFGGAGSDWATYMWASSGIGMTLEGNYGWLGEAAGDKFYDIENILGSEHGDEIYGDWQGNYLVGAGGNDALLGKDGHDTLVGGWGDDYMEGGGHNDVLVGEDGHDYVVGGWGEDYLAGGNHNDTLIGDDGHDTLVGGANEDYLVGGNNNDVLHGEDGYDTLFGGANEDYLHGGGHNDTLIGDDGYDTLVGGWGEDYLHGGGHNDALHGEDGHDYLVGGWGEDYLVGGNNNDTLIGEDGHDTLIGGANEDYLVGGNNNDVLHGEDGYDTLFGGANEDYLHGGGHNDHLLGDDGYDTLVGGWGDDWMSGGGHNDALHGEDGNDAMHGGWGDDNLLGGEGGDWLVGEEGNDGINGGGGYDTAYFAGSRSNHYIHYVSNGHGAIIDATGRNGGDWVWETERLWFDDAVAYFDGSQGWPPLVIDLDGDGLELTDVFESTVRFDMTGDGIVDRTGWAAADDGLIVYDLGGDRKITGQAEVVLATHGEAGMTDLEALAYAFDDNRDGWFDANDAQWKDFGIWQDRNQDGITDDGEFRTLDEAGIVRIGLVGEGLAEVVAGNVINSVTRFETADGREGLIGDVTLYAQSGVEADRVVIAANDDVSELPSLENALHGLAAAMALFDAQGEAAVEEMPTIVDDALYPLDDALSKAA</sequence>
<keyword evidence="4" id="KW-1185">Reference proteome</keyword>
<evidence type="ECO:0008006" key="5">
    <source>
        <dbReference type="Google" id="ProtNLM"/>
    </source>
</evidence>
<dbReference type="Proteomes" id="UP000654452">
    <property type="component" value="Unassembled WGS sequence"/>
</dbReference>
<dbReference type="Gene3D" id="2.150.10.10">
    <property type="entry name" value="Serralysin-like metalloprotease, C-terminal"/>
    <property type="match status" value="14"/>
</dbReference>
<proteinExistence type="predicted"/>
<protein>
    <recommendedName>
        <fullName evidence="5">Calcium-binding protein</fullName>
    </recommendedName>
</protein>
<organism evidence="3 4">
    <name type="scientific">Azospirillum aestuarii</name>
    <dbReference type="NCBI Taxonomy" id="2802052"/>
    <lineage>
        <taxon>Bacteria</taxon>
        <taxon>Pseudomonadati</taxon>
        <taxon>Pseudomonadota</taxon>
        <taxon>Alphaproteobacteria</taxon>
        <taxon>Rhodospirillales</taxon>
        <taxon>Azospirillaceae</taxon>
        <taxon>Azospirillum</taxon>
    </lineage>
</organism>
<dbReference type="InterPro" id="IPR001343">
    <property type="entry name" value="Hemolysn_Ca-bd"/>
</dbReference>
<dbReference type="InterPro" id="IPR011049">
    <property type="entry name" value="Serralysin-like_metalloprot_C"/>
</dbReference>
<evidence type="ECO:0000256" key="1">
    <source>
        <dbReference type="ARBA" id="ARBA00004613"/>
    </source>
</evidence>
<dbReference type="EMBL" id="JAEPIV010000042">
    <property type="protein sequence ID" value="MBK4723153.1"/>
    <property type="molecule type" value="Genomic_DNA"/>
</dbReference>
<dbReference type="Pfam" id="PF00353">
    <property type="entry name" value="HemolysinCabind"/>
    <property type="match status" value="15"/>
</dbReference>
<dbReference type="PANTHER" id="PTHR38340:SF1">
    <property type="entry name" value="S-LAYER PROTEIN"/>
    <property type="match status" value="1"/>
</dbReference>
<dbReference type="InterPro" id="IPR018511">
    <property type="entry name" value="Hemolysin-typ_Ca-bd_CS"/>
</dbReference>
<dbReference type="SUPFAM" id="SSF51120">
    <property type="entry name" value="beta-Roll"/>
    <property type="match status" value="6"/>
</dbReference>
<dbReference type="PANTHER" id="PTHR38340">
    <property type="entry name" value="S-LAYER PROTEIN"/>
    <property type="match status" value="1"/>
</dbReference>
<keyword evidence="2" id="KW-0964">Secreted</keyword>
<evidence type="ECO:0000313" key="4">
    <source>
        <dbReference type="Proteomes" id="UP000654452"/>
    </source>
</evidence>
<dbReference type="InterPro" id="IPR050557">
    <property type="entry name" value="RTX_toxin/Mannuronan_C5-epim"/>
</dbReference>
<reference evidence="3 4" key="1">
    <citation type="submission" date="2021-01" db="EMBL/GenBank/DDBJ databases">
        <title>Azospirillum sp. YIM DDC1 draft genome.</title>
        <authorList>
            <person name="Wang Y.-X."/>
        </authorList>
    </citation>
    <scope>NUCLEOTIDE SEQUENCE [LARGE SCALE GENOMIC DNA]</scope>
    <source>
        <strain evidence="3 4">YIM DDC1</strain>
    </source>
</reference>
<evidence type="ECO:0000313" key="3">
    <source>
        <dbReference type="EMBL" id="MBK4723153.1"/>
    </source>
</evidence>
<gene>
    <name evidence="3" type="ORF">JJL56_30325</name>
</gene>
<evidence type="ECO:0000256" key="2">
    <source>
        <dbReference type="ARBA" id="ARBA00022525"/>
    </source>
</evidence>
<dbReference type="PROSITE" id="PS00330">
    <property type="entry name" value="HEMOLYSIN_CALCIUM"/>
    <property type="match status" value="13"/>
</dbReference>